<evidence type="ECO:0000313" key="14">
    <source>
        <dbReference type="Proteomes" id="UP000199470"/>
    </source>
</evidence>
<dbReference type="RefSeq" id="WP_093386134.1">
    <property type="nucleotide sequence ID" value="NZ_FOTW01000008.1"/>
</dbReference>
<dbReference type="InterPro" id="IPR003660">
    <property type="entry name" value="HAMP_dom"/>
</dbReference>
<dbReference type="SMART" id="SM00304">
    <property type="entry name" value="HAMP"/>
    <property type="match status" value="1"/>
</dbReference>
<keyword evidence="7" id="KW-0547">Nucleotide-binding</keyword>
<dbReference type="InterPro" id="IPR050980">
    <property type="entry name" value="2C_sensor_his_kinase"/>
</dbReference>
<feature type="domain" description="Histidine kinase" evidence="11">
    <location>
        <begin position="226"/>
        <end position="448"/>
    </location>
</feature>
<gene>
    <name evidence="13" type="ORF">SAMN02982985_01631</name>
</gene>
<evidence type="ECO:0000256" key="6">
    <source>
        <dbReference type="ARBA" id="ARBA00022679"/>
    </source>
</evidence>
<feature type="domain" description="HAMP" evidence="12">
    <location>
        <begin position="166"/>
        <end position="218"/>
    </location>
</feature>
<evidence type="ECO:0000256" key="1">
    <source>
        <dbReference type="ARBA" id="ARBA00000085"/>
    </source>
</evidence>
<dbReference type="InterPro" id="IPR003661">
    <property type="entry name" value="HisK_dim/P_dom"/>
</dbReference>
<keyword evidence="6" id="KW-0808">Transferase</keyword>
<evidence type="ECO:0000259" key="12">
    <source>
        <dbReference type="PROSITE" id="PS50885"/>
    </source>
</evidence>
<comment type="catalytic activity">
    <reaction evidence="1">
        <text>ATP + protein L-histidine = ADP + protein N-phospho-L-histidine.</text>
        <dbReference type="EC" id="2.7.13.3"/>
    </reaction>
</comment>
<dbReference type="EC" id="2.7.13.3" evidence="3"/>
<dbReference type="PANTHER" id="PTHR44936">
    <property type="entry name" value="SENSOR PROTEIN CREC"/>
    <property type="match status" value="1"/>
</dbReference>
<keyword evidence="10" id="KW-0812">Transmembrane</keyword>
<protein>
    <recommendedName>
        <fullName evidence="3">histidine kinase</fullName>
        <ecNumber evidence="3">2.7.13.3</ecNumber>
    </recommendedName>
</protein>
<dbReference type="CDD" id="cd00082">
    <property type="entry name" value="HisKA"/>
    <property type="match status" value="1"/>
</dbReference>
<reference evidence="13 14" key="1">
    <citation type="submission" date="2016-10" db="EMBL/GenBank/DDBJ databases">
        <authorList>
            <person name="de Groot N.N."/>
        </authorList>
    </citation>
    <scope>NUCLEOTIDE SEQUENCE [LARGE SCALE GENOMIC DNA]</scope>
    <source>
        <strain evidence="13 14">ATCC 43154</strain>
    </source>
</reference>
<dbReference type="PRINTS" id="PR00344">
    <property type="entry name" value="BCTRLSENSOR"/>
</dbReference>
<dbReference type="PROSITE" id="PS50109">
    <property type="entry name" value="HIS_KIN"/>
    <property type="match status" value="1"/>
</dbReference>
<evidence type="ECO:0000256" key="4">
    <source>
        <dbReference type="ARBA" id="ARBA00022475"/>
    </source>
</evidence>
<dbReference type="Pfam" id="PF00512">
    <property type="entry name" value="HisKA"/>
    <property type="match status" value="1"/>
</dbReference>
<keyword evidence="9" id="KW-0067">ATP-binding</keyword>
<dbReference type="InterPro" id="IPR004358">
    <property type="entry name" value="Sig_transdc_His_kin-like_C"/>
</dbReference>
<dbReference type="PANTHER" id="PTHR44936:SF10">
    <property type="entry name" value="SENSOR PROTEIN RSTB"/>
    <property type="match status" value="1"/>
</dbReference>
<dbReference type="InterPro" id="IPR003594">
    <property type="entry name" value="HATPase_dom"/>
</dbReference>
<dbReference type="InterPro" id="IPR036097">
    <property type="entry name" value="HisK_dim/P_sf"/>
</dbReference>
<dbReference type="Pfam" id="PF02518">
    <property type="entry name" value="HATPase_c"/>
    <property type="match status" value="1"/>
</dbReference>
<dbReference type="GO" id="GO:0000155">
    <property type="term" value="F:phosphorelay sensor kinase activity"/>
    <property type="evidence" value="ECO:0007669"/>
    <property type="project" value="InterPro"/>
</dbReference>
<dbReference type="GO" id="GO:0005524">
    <property type="term" value="F:ATP binding"/>
    <property type="evidence" value="ECO:0007669"/>
    <property type="project" value="UniProtKB-KW"/>
</dbReference>
<evidence type="ECO:0000256" key="5">
    <source>
        <dbReference type="ARBA" id="ARBA00022553"/>
    </source>
</evidence>
<dbReference type="PROSITE" id="PS50885">
    <property type="entry name" value="HAMP"/>
    <property type="match status" value="1"/>
</dbReference>
<sequence>MNRIFQRFVVLVMLAITLATFVIYFTFSRLFGDPLEQIATRQAAGQIFLLEQYIDRAASDEWLARLNKVREVSGADMELLALPAALGALPERRRAELLRGAIVLDVAGKAFYRRVDLTGARYIDSDAEVIHVQRLPIDIGEALGMEAIRFAIVALFLLVPIGWWSRSHWRGLQALSRVADDFGRGDLAARPAPRQTSSIAPLAGRIGDMAERIATLLETRKNLLHAVSHELRTPIARLEFGLELLRAAADDPALEPRLLALEGDVDELKALVNELLSLNKLDHAEAPQGAPFDLAAMLRACADGCAAGLRDKTLEAHIGAADGLADGDQRLLARAVNNVLGNAAKYAAGGIVLTAARRDAGHWTVVVQDDGPGIPADMRGRVFEPFYRLGRDADHAAGGYGLGLAIAQRALQLHGGAIAIEDGMDGMDGADGATPRGARLVLTIPCRRT</sequence>
<evidence type="ECO:0000313" key="13">
    <source>
        <dbReference type="EMBL" id="SFL82156.1"/>
    </source>
</evidence>
<keyword evidence="10" id="KW-0472">Membrane</keyword>
<dbReference type="SMART" id="SM00387">
    <property type="entry name" value="HATPase_c"/>
    <property type="match status" value="1"/>
</dbReference>
<dbReference type="SUPFAM" id="SSF47384">
    <property type="entry name" value="Homodimeric domain of signal transducing histidine kinase"/>
    <property type="match status" value="1"/>
</dbReference>
<evidence type="ECO:0000256" key="3">
    <source>
        <dbReference type="ARBA" id="ARBA00012438"/>
    </source>
</evidence>
<feature type="transmembrane region" description="Helical" evidence="10">
    <location>
        <begin position="7"/>
        <end position="27"/>
    </location>
</feature>
<proteinExistence type="predicted"/>
<dbReference type="Gene3D" id="1.10.287.130">
    <property type="match status" value="1"/>
</dbReference>
<dbReference type="SUPFAM" id="SSF55874">
    <property type="entry name" value="ATPase domain of HSP90 chaperone/DNA topoisomerase II/histidine kinase"/>
    <property type="match status" value="1"/>
</dbReference>
<evidence type="ECO:0000256" key="8">
    <source>
        <dbReference type="ARBA" id="ARBA00022777"/>
    </source>
</evidence>
<dbReference type="SMART" id="SM00388">
    <property type="entry name" value="HisKA"/>
    <property type="match status" value="1"/>
</dbReference>
<organism evidence="13 14">
    <name type="scientific">Rugamonas rubra</name>
    <dbReference type="NCBI Taxonomy" id="758825"/>
    <lineage>
        <taxon>Bacteria</taxon>
        <taxon>Pseudomonadati</taxon>
        <taxon>Pseudomonadota</taxon>
        <taxon>Betaproteobacteria</taxon>
        <taxon>Burkholderiales</taxon>
        <taxon>Oxalobacteraceae</taxon>
        <taxon>Telluria group</taxon>
        <taxon>Rugamonas</taxon>
    </lineage>
</organism>
<keyword evidence="8 13" id="KW-0418">Kinase</keyword>
<accession>A0A1I4KU43</accession>
<dbReference type="AlphaFoldDB" id="A0A1I4KU43"/>
<keyword evidence="5" id="KW-0597">Phosphoprotein</keyword>
<dbReference type="GO" id="GO:0005886">
    <property type="term" value="C:plasma membrane"/>
    <property type="evidence" value="ECO:0007669"/>
    <property type="project" value="UniProtKB-SubCell"/>
</dbReference>
<evidence type="ECO:0000256" key="10">
    <source>
        <dbReference type="SAM" id="Phobius"/>
    </source>
</evidence>
<dbReference type="STRING" id="758825.SAMN02982985_01631"/>
<dbReference type="EMBL" id="FOTW01000008">
    <property type="protein sequence ID" value="SFL82156.1"/>
    <property type="molecule type" value="Genomic_DNA"/>
</dbReference>
<dbReference type="Proteomes" id="UP000199470">
    <property type="component" value="Unassembled WGS sequence"/>
</dbReference>
<name>A0A1I4KU43_9BURK</name>
<evidence type="ECO:0000259" key="11">
    <source>
        <dbReference type="PROSITE" id="PS50109"/>
    </source>
</evidence>
<keyword evidence="14" id="KW-1185">Reference proteome</keyword>
<evidence type="ECO:0000256" key="9">
    <source>
        <dbReference type="ARBA" id="ARBA00022840"/>
    </source>
</evidence>
<dbReference type="Gene3D" id="3.30.565.10">
    <property type="entry name" value="Histidine kinase-like ATPase, C-terminal domain"/>
    <property type="match status" value="1"/>
</dbReference>
<keyword evidence="4" id="KW-1003">Cell membrane</keyword>
<evidence type="ECO:0000256" key="7">
    <source>
        <dbReference type="ARBA" id="ARBA00022741"/>
    </source>
</evidence>
<evidence type="ECO:0000256" key="2">
    <source>
        <dbReference type="ARBA" id="ARBA00004651"/>
    </source>
</evidence>
<dbReference type="InterPro" id="IPR036890">
    <property type="entry name" value="HATPase_C_sf"/>
</dbReference>
<dbReference type="InterPro" id="IPR005467">
    <property type="entry name" value="His_kinase_dom"/>
</dbReference>
<dbReference type="OrthoDB" id="9804645at2"/>
<comment type="subcellular location">
    <subcellularLocation>
        <location evidence="2">Cell membrane</location>
        <topology evidence="2">Multi-pass membrane protein</topology>
    </subcellularLocation>
</comment>
<keyword evidence="10" id="KW-1133">Transmembrane helix</keyword>